<dbReference type="Proteomes" id="UP000238348">
    <property type="component" value="Chromosome"/>
</dbReference>
<reference evidence="8 9" key="1">
    <citation type="submission" date="2015-09" db="EMBL/GenBank/DDBJ databases">
        <title>Sorangium comparison.</title>
        <authorList>
            <person name="Zaburannyi N."/>
            <person name="Bunk B."/>
            <person name="Overmann J."/>
            <person name="Mueller R."/>
        </authorList>
    </citation>
    <scope>NUCLEOTIDE SEQUENCE [LARGE SCALE GENOMIC DNA]</scope>
    <source>
        <strain evidence="8 9">So ce26</strain>
    </source>
</reference>
<accession>A0A2L0ETH7</accession>
<dbReference type="SUPFAM" id="SSF56024">
    <property type="entry name" value="Phospholipase D/nuclease"/>
    <property type="match status" value="1"/>
</dbReference>
<organism evidence="8 9">
    <name type="scientific">Sorangium cellulosum</name>
    <name type="common">Polyangium cellulosum</name>
    <dbReference type="NCBI Taxonomy" id="56"/>
    <lineage>
        <taxon>Bacteria</taxon>
        <taxon>Pseudomonadati</taxon>
        <taxon>Myxococcota</taxon>
        <taxon>Polyangia</taxon>
        <taxon>Polyangiales</taxon>
        <taxon>Polyangiaceae</taxon>
        <taxon>Sorangium</taxon>
    </lineage>
</organism>
<dbReference type="GO" id="GO:0016042">
    <property type="term" value="P:lipid catabolic process"/>
    <property type="evidence" value="ECO:0007669"/>
    <property type="project" value="UniProtKB-KW"/>
</dbReference>
<evidence type="ECO:0000256" key="3">
    <source>
        <dbReference type="ARBA" id="ARBA00012027"/>
    </source>
</evidence>
<dbReference type="Pfam" id="PF13091">
    <property type="entry name" value="PLDc_2"/>
    <property type="match status" value="1"/>
</dbReference>
<dbReference type="EC" id="3.1.4.4" evidence="3"/>
<evidence type="ECO:0000256" key="2">
    <source>
        <dbReference type="ARBA" id="ARBA00008664"/>
    </source>
</evidence>
<dbReference type="GO" id="GO:0004630">
    <property type="term" value="F:phospholipase D activity"/>
    <property type="evidence" value="ECO:0007669"/>
    <property type="project" value="UniProtKB-EC"/>
</dbReference>
<evidence type="ECO:0000256" key="5">
    <source>
        <dbReference type="ARBA" id="ARBA00022963"/>
    </source>
</evidence>
<dbReference type="AlphaFoldDB" id="A0A2L0ETH7"/>
<comment type="catalytic activity">
    <reaction evidence="1">
        <text>a 1,2-diacyl-sn-glycero-3-phosphocholine + H2O = a 1,2-diacyl-sn-glycero-3-phosphate + choline + H(+)</text>
        <dbReference type="Rhea" id="RHEA:14445"/>
        <dbReference type="ChEBI" id="CHEBI:15354"/>
        <dbReference type="ChEBI" id="CHEBI:15377"/>
        <dbReference type="ChEBI" id="CHEBI:15378"/>
        <dbReference type="ChEBI" id="CHEBI:57643"/>
        <dbReference type="ChEBI" id="CHEBI:58608"/>
        <dbReference type="EC" id="3.1.4.4"/>
    </reaction>
</comment>
<evidence type="ECO:0000313" key="8">
    <source>
        <dbReference type="EMBL" id="AUX42585.1"/>
    </source>
</evidence>
<keyword evidence="5" id="KW-0442">Lipid degradation</keyword>
<evidence type="ECO:0000256" key="6">
    <source>
        <dbReference type="ARBA" id="ARBA00023098"/>
    </source>
</evidence>
<feature type="domain" description="Phospholipase D-like" evidence="7">
    <location>
        <begin position="127"/>
        <end position="238"/>
    </location>
</feature>
<sequence length="242" mass="27735">MHAKFFVFSKTIVEDGAGALDVRDNVVWFGSSNLTHHSAKTFNNAITIYGDADLYLGFVGYFGDLVDLNKSKHKHVEHPDYYNDEITPKKGFWKSGSGKVRVYASPERDGNLVLRQLKKIKAELGCKVHVAQAMITDVDLVNRLIKLSQDGCTVKVATTKRTKVVKKLKRNNISVKINKDIHDKSILVYARFNSPEFRYFVFTGSHNWVPSADNKNDEILVRLESESLYYAYRDHFYRSYND</sequence>
<name>A0A2L0ETH7_SORCE</name>
<protein>
    <recommendedName>
        <fullName evidence="3">phospholipase D</fullName>
        <ecNumber evidence="3">3.1.4.4</ecNumber>
    </recommendedName>
</protein>
<keyword evidence="6" id="KW-0443">Lipid metabolism</keyword>
<gene>
    <name evidence="8" type="ORF">SOCE26_040180</name>
</gene>
<dbReference type="Gene3D" id="3.30.870.10">
    <property type="entry name" value="Endonuclease Chain A"/>
    <property type="match status" value="2"/>
</dbReference>
<dbReference type="EMBL" id="CP012673">
    <property type="protein sequence ID" value="AUX42585.1"/>
    <property type="molecule type" value="Genomic_DNA"/>
</dbReference>
<dbReference type="GO" id="GO:0016891">
    <property type="term" value="F:RNA endonuclease activity producing 5'-phosphomonoesters, hydrolytic mechanism"/>
    <property type="evidence" value="ECO:0007669"/>
    <property type="project" value="TreeGrafter"/>
</dbReference>
<comment type="similarity">
    <text evidence="2">Belongs to the phospholipase D family.</text>
</comment>
<evidence type="ECO:0000256" key="4">
    <source>
        <dbReference type="ARBA" id="ARBA00022801"/>
    </source>
</evidence>
<keyword evidence="4" id="KW-0378">Hydrolase</keyword>
<proteinExistence type="inferred from homology"/>
<dbReference type="PANTHER" id="PTHR43856">
    <property type="entry name" value="CARDIOLIPIN HYDROLASE"/>
    <property type="match status" value="1"/>
</dbReference>
<evidence type="ECO:0000259" key="7">
    <source>
        <dbReference type="Pfam" id="PF13091"/>
    </source>
</evidence>
<dbReference type="InterPro" id="IPR025202">
    <property type="entry name" value="PLD-like_dom"/>
</dbReference>
<evidence type="ECO:0000313" key="9">
    <source>
        <dbReference type="Proteomes" id="UP000238348"/>
    </source>
</evidence>
<evidence type="ECO:0000256" key="1">
    <source>
        <dbReference type="ARBA" id="ARBA00000798"/>
    </source>
</evidence>
<dbReference type="InterPro" id="IPR051406">
    <property type="entry name" value="PLD_domain"/>
</dbReference>
<dbReference type="PANTHER" id="PTHR43856:SF1">
    <property type="entry name" value="MITOCHONDRIAL CARDIOLIPIN HYDROLASE"/>
    <property type="match status" value="1"/>
</dbReference>